<name>A0AAV5T6U6_9BILA</name>
<reference evidence="1" key="1">
    <citation type="submission" date="2023-10" db="EMBL/GenBank/DDBJ databases">
        <title>Genome assembly of Pristionchus species.</title>
        <authorList>
            <person name="Yoshida K."/>
            <person name="Sommer R.J."/>
        </authorList>
    </citation>
    <scope>NUCLEOTIDE SEQUENCE</scope>
    <source>
        <strain evidence="1">RS0144</strain>
    </source>
</reference>
<sequence>IIQSASKSIFLDQQPYFIQRTGLVNYVYHLHSFEETTPPVEIDIAGISLSNCLKVLYKGNLILLRNDTVSKVERVSKNCIEVSDSGMNEKCSIFTGDDCDFVYISDGKTAFYVLNIAELQVKKVALNISFHIRCVRKGIAIIKLG</sequence>
<gene>
    <name evidence="1" type="ORF">PENTCL1PPCAC_13421</name>
</gene>
<protein>
    <recommendedName>
        <fullName evidence="3">BTB domain-containing protein</fullName>
    </recommendedName>
</protein>
<comment type="caution">
    <text evidence="1">The sequence shown here is derived from an EMBL/GenBank/DDBJ whole genome shotgun (WGS) entry which is preliminary data.</text>
</comment>
<keyword evidence="2" id="KW-1185">Reference proteome</keyword>
<accession>A0AAV5T6U6</accession>
<dbReference type="Proteomes" id="UP001432027">
    <property type="component" value="Unassembled WGS sequence"/>
</dbReference>
<evidence type="ECO:0000313" key="1">
    <source>
        <dbReference type="EMBL" id="GMS91246.1"/>
    </source>
</evidence>
<proteinExistence type="predicted"/>
<dbReference type="EMBL" id="BTSX01000003">
    <property type="protein sequence ID" value="GMS91246.1"/>
    <property type="molecule type" value="Genomic_DNA"/>
</dbReference>
<organism evidence="1 2">
    <name type="scientific">Pristionchus entomophagus</name>
    <dbReference type="NCBI Taxonomy" id="358040"/>
    <lineage>
        <taxon>Eukaryota</taxon>
        <taxon>Metazoa</taxon>
        <taxon>Ecdysozoa</taxon>
        <taxon>Nematoda</taxon>
        <taxon>Chromadorea</taxon>
        <taxon>Rhabditida</taxon>
        <taxon>Rhabditina</taxon>
        <taxon>Diplogasteromorpha</taxon>
        <taxon>Diplogasteroidea</taxon>
        <taxon>Neodiplogasteridae</taxon>
        <taxon>Pristionchus</taxon>
    </lineage>
</organism>
<feature type="non-terminal residue" evidence="1">
    <location>
        <position position="1"/>
    </location>
</feature>
<evidence type="ECO:0008006" key="3">
    <source>
        <dbReference type="Google" id="ProtNLM"/>
    </source>
</evidence>
<dbReference type="AlphaFoldDB" id="A0AAV5T6U6"/>
<evidence type="ECO:0000313" key="2">
    <source>
        <dbReference type="Proteomes" id="UP001432027"/>
    </source>
</evidence>